<dbReference type="SUPFAM" id="SSF56300">
    <property type="entry name" value="Metallo-dependent phosphatases"/>
    <property type="match status" value="1"/>
</dbReference>
<comment type="caution">
    <text evidence="4">The sequence shown here is derived from an EMBL/GenBank/DDBJ whole genome shotgun (WGS) entry which is preliminary data.</text>
</comment>
<dbReference type="RefSeq" id="WP_317297104.1">
    <property type="nucleotide sequence ID" value="NZ_JABFFQ010000013.1"/>
</dbReference>
<keyword evidence="1" id="KW-0732">Signal</keyword>
<dbReference type="InterPro" id="IPR036907">
    <property type="entry name" value="5'-Nucleotdase_C_sf"/>
</dbReference>
<dbReference type="InterPro" id="IPR008334">
    <property type="entry name" value="5'-Nucleotdase_C"/>
</dbReference>
<dbReference type="InterPro" id="IPR006179">
    <property type="entry name" value="5_nucleotidase/apyrase"/>
</dbReference>
<dbReference type="Gene3D" id="3.90.780.10">
    <property type="entry name" value="5'-Nucleotidase, C-terminal domain"/>
    <property type="match status" value="1"/>
</dbReference>
<dbReference type="PANTHER" id="PTHR11575:SF24">
    <property type="entry name" value="5'-NUCLEOTIDASE"/>
    <property type="match status" value="1"/>
</dbReference>
<dbReference type="InterPro" id="IPR029052">
    <property type="entry name" value="Metallo-depent_PP-like"/>
</dbReference>
<evidence type="ECO:0000313" key="4">
    <source>
        <dbReference type="EMBL" id="MDV4343925.1"/>
    </source>
</evidence>
<gene>
    <name evidence="4" type="ORF">HL657_12260</name>
</gene>
<feature type="domain" description="Calcineurin-like phosphoesterase" evidence="2">
    <location>
        <begin position="47"/>
        <end position="294"/>
    </location>
</feature>
<proteinExistence type="predicted"/>
<dbReference type="InterPro" id="IPR004843">
    <property type="entry name" value="Calcineurin-like_PHP"/>
</dbReference>
<protein>
    <submittedName>
        <fullName evidence="4">Bifunctional metallophosphatase/5'-nucleotidase</fullName>
    </submittedName>
</protein>
<dbReference type="Proteomes" id="UP001273768">
    <property type="component" value="Unassembled WGS sequence"/>
</dbReference>
<evidence type="ECO:0000256" key="1">
    <source>
        <dbReference type="ARBA" id="ARBA00022729"/>
    </source>
</evidence>
<evidence type="ECO:0000259" key="2">
    <source>
        <dbReference type="Pfam" id="PF00149"/>
    </source>
</evidence>
<accession>A0ABU3Z533</accession>
<dbReference type="SUPFAM" id="SSF55816">
    <property type="entry name" value="5'-nucleotidase (syn. UDP-sugar hydrolase), C-terminal domain"/>
    <property type="match status" value="1"/>
</dbReference>
<dbReference type="Gene3D" id="3.60.21.10">
    <property type="match status" value="1"/>
</dbReference>
<reference evidence="4 5" key="1">
    <citation type="submission" date="2020-05" db="EMBL/GenBank/DDBJ databases">
        <title>Isolation and characterization of methanoarchaea from a cold seep at offshore SW Taiwan.</title>
        <authorList>
            <person name="Chen Y.-W."/>
            <person name="Chen S.-C."/>
            <person name="Lai M.-C."/>
        </authorList>
    </citation>
    <scope>NUCLEOTIDE SEQUENCE [LARGE SCALE GENOMIC DNA]</scope>
    <source>
        <strain evidence="4 5">YWC-01</strain>
    </source>
</reference>
<evidence type="ECO:0000259" key="3">
    <source>
        <dbReference type="Pfam" id="PF02872"/>
    </source>
</evidence>
<dbReference type="EMBL" id="JABFFQ010000013">
    <property type="protein sequence ID" value="MDV4343925.1"/>
    <property type="molecule type" value="Genomic_DNA"/>
</dbReference>
<organism evidence="4 5">
    <name type="scientific">Methanoculleus nereidis</name>
    <dbReference type="NCBI Taxonomy" id="2735141"/>
    <lineage>
        <taxon>Archaea</taxon>
        <taxon>Methanobacteriati</taxon>
        <taxon>Methanobacteriota</taxon>
        <taxon>Stenosarchaea group</taxon>
        <taxon>Methanomicrobia</taxon>
        <taxon>Methanomicrobiales</taxon>
        <taxon>Methanomicrobiaceae</taxon>
        <taxon>Methanoculleus</taxon>
    </lineage>
</organism>
<dbReference type="Pfam" id="PF02872">
    <property type="entry name" value="5_nucleotid_C"/>
    <property type="match status" value="1"/>
</dbReference>
<evidence type="ECO:0000313" key="5">
    <source>
        <dbReference type="Proteomes" id="UP001273768"/>
    </source>
</evidence>
<dbReference type="Pfam" id="PF00149">
    <property type="entry name" value="Metallophos"/>
    <property type="match status" value="1"/>
</dbReference>
<feature type="domain" description="5'-Nucleotidase C-terminal" evidence="3">
    <location>
        <begin position="379"/>
        <end position="522"/>
    </location>
</feature>
<sequence length="580" mass="60219">MVSGSSTGSRSPRRQAAVGLFVLLIIVLAPIALSGSLSPAAEPVHVRILAVNDFHGQLSAGQNLNGEPAGSAPVLSSYLKCAMADADGAATFIALPGDVVGASPPESGLLLDEPTVLFFNGLADDCPDIIATFGNHEFDRGTDELLRMVRGGNGATAITHLADPYPGAAAEYVCSNVVWKTNGTLLAAPYTIRDAGGVQIAFIGATTTETPSIQKAASIEEVLFEDETASINRYVPEIQQQGVHAIVVLLHEGGEQEPYDGPTREGGNVTGRVAGIVAGLDADVDVVLSGHTHAFTNAYLENAGKNPVLVAQAYSCSRAFADVSLVIDPLTGEVTHTSARIVPAYGNGTSPDPGALALLETCEEAVRPMTGRIITVASADITRVETDAGESALGNLVVDGQRAAMGADIAFITTGSLRAEIAEGEVTWGDLYAVQPFSSTVLSMTLTGEQVRDALERQWETPLPPHNLAVSGLTYSFDESKPAGGRVVAVRVNGTPLDPDAEYTAAMVDFLATGGDKYTVFREGTNVVPGPFDVDALVAYMGSLPEPVEMKPEGRIAKVAWRPGGDAGSPDPLSALSVSA</sequence>
<dbReference type="PANTHER" id="PTHR11575">
    <property type="entry name" value="5'-NUCLEOTIDASE-RELATED"/>
    <property type="match status" value="1"/>
</dbReference>
<name>A0ABU3Z533_9EURY</name>
<dbReference type="PRINTS" id="PR01607">
    <property type="entry name" value="APYRASEFAMLY"/>
</dbReference>
<keyword evidence="5" id="KW-1185">Reference proteome</keyword>